<dbReference type="Gene3D" id="1.10.3470.10">
    <property type="entry name" value="ABC transporter involved in vitamin B12 uptake, BtuC"/>
    <property type="match status" value="1"/>
</dbReference>
<evidence type="ECO:0000256" key="3">
    <source>
        <dbReference type="ARBA" id="ARBA00022448"/>
    </source>
</evidence>
<protein>
    <submittedName>
        <fullName evidence="9">Iron ABC transporter permease</fullName>
    </submittedName>
</protein>
<keyword evidence="7 8" id="KW-0472">Membrane</keyword>
<keyword evidence="5 8" id="KW-0812">Transmembrane</keyword>
<feature type="transmembrane region" description="Helical" evidence="8">
    <location>
        <begin position="247"/>
        <end position="273"/>
    </location>
</feature>
<keyword evidence="3" id="KW-0813">Transport</keyword>
<proteinExistence type="inferred from homology"/>
<dbReference type="RefSeq" id="WP_353474314.1">
    <property type="nucleotide sequence ID" value="NZ_CP123385.1"/>
</dbReference>
<accession>A0AAU8AM53</accession>
<feature type="transmembrane region" description="Helical" evidence="8">
    <location>
        <begin position="102"/>
        <end position="121"/>
    </location>
</feature>
<comment type="subcellular location">
    <subcellularLocation>
        <location evidence="1">Cell membrane</location>
        <topology evidence="1">Multi-pass membrane protein</topology>
    </subcellularLocation>
</comment>
<evidence type="ECO:0000313" key="9">
    <source>
        <dbReference type="EMBL" id="XCC95461.1"/>
    </source>
</evidence>
<dbReference type="PANTHER" id="PTHR30472">
    <property type="entry name" value="FERRIC ENTEROBACTIN TRANSPORT SYSTEM PERMEASE PROTEIN"/>
    <property type="match status" value="1"/>
</dbReference>
<feature type="transmembrane region" description="Helical" evidence="8">
    <location>
        <begin position="316"/>
        <end position="335"/>
    </location>
</feature>
<dbReference type="InterPro" id="IPR000522">
    <property type="entry name" value="ABC_transptr_permease_BtuC"/>
</dbReference>
<sequence length="345" mass="35115">MAEVSMAQAGSRAPRRTPVVLLALGACLVAVLALGLCLGAVRVPPATVLNTLLGLDGPRQDFIILGSRLPRTLLAALTGASLGLSGAIIQSLLRNPLASPKIVGINSGAAFAVLLCAFLLPDAAARLTPFAAATGGVVAGSVVWLMAGRLALDATRLTLVGIAVGFVMEAGVEFLLVTQTGPEFSAPLVWLTGSLWGRGWTHLASVAPALGGLMALALLMSFRLDLQYLGPQRAAALGVRLGLERGLLLLIGVLLAALSVGVVGVVGFIGLMAPHIAARLVGGRHRALLPTAALVGAVLCAGADVAGRSLVPPIEISAGILTALFGAPFFIWLLLTESRRPGATR</sequence>
<dbReference type="Pfam" id="PF01032">
    <property type="entry name" value="FecCD"/>
    <property type="match status" value="1"/>
</dbReference>
<feature type="transmembrane region" description="Helical" evidence="8">
    <location>
        <begin position="200"/>
        <end position="226"/>
    </location>
</feature>
<dbReference type="AlphaFoldDB" id="A0AAU8AM53"/>
<feature type="transmembrane region" description="Helical" evidence="8">
    <location>
        <begin position="159"/>
        <end position="180"/>
    </location>
</feature>
<name>A0AAU8AM53_9RHOB</name>
<keyword evidence="4" id="KW-1003">Cell membrane</keyword>
<feature type="transmembrane region" description="Helical" evidence="8">
    <location>
        <begin position="127"/>
        <end position="147"/>
    </location>
</feature>
<dbReference type="InterPro" id="IPR037294">
    <property type="entry name" value="ABC_BtuC-like"/>
</dbReference>
<evidence type="ECO:0000256" key="5">
    <source>
        <dbReference type="ARBA" id="ARBA00022692"/>
    </source>
</evidence>
<feature type="transmembrane region" description="Helical" evidence="8">
    <location>
        <begin position="73"/>
        <end position="93"/>
    </location>
</feature>
<dbReference type="PANTHER" id="PTHR30472:SF37">
    <property type="entry name" value="FE(3+) DICITRATE TRANSPORT SYSTEM PERMEASE PROTEIN FECD-RELATED"/>
    <property type="match status" value="1"/>
</dbReference>
<gene>
    <name evidence="9" type="ORF">PVT71_20480</name>
</gene>
<organism evidence="9">
    <name type="scientific">Alloyangia sp. H15</name>
    <dbReference type="NCBI Taxonomy" id="3029062"/>
    <lineage>
        <taxon>Bacteria</taxon>
        <taxon>Pseudomonadati</taxon>
        <taxon>Pseudomonadota</taxon>
        <taxon>Alphaproteobacteria</taxon>
        <taxon>Rhodobacterales</taxon>
        <taxon>Roseobacteraceae</taxon>
        <taxon>Alloyangia</taxon>
    </lineage>
</organism>
<evidence type="ECO:0000256" key="8">
    <source>
        <dbReference type="SAM" id="Phobius"/>
    </source>
</evidence>
<keyword evidence="6 8" id="KW-1133">Transmembrane helix</keyword>
<dbReference type="SUPFAM" id="SSF81345">
    <property type="entry name" value="ABC transporter involved in vitamin B12 uptake, BtuC"/>
    <property type="match status" value="1"/>
</dbReference>
<dbReference type="GO" id="GO:0005886">
    <property type="term" value="C:plasma membrane"/>
    <property type="evidence" value="ECO:0007669"/>
    <property type="project" value="UniProtKB-SubCell"/>
</dbReference>
<dbReference type="GO" id="GO:0022857">
    <property type="term" value="F:transmembrane transporter activity"/>
    <property type="evidence" value="ECO:0007669"/>
    <property type="project" value="InterPro"/>
</dbReference>
<comment type="similarity">
    <text evidence="2">Belongs to the binding-protein-dependent transport system permease family. FecCD subfamily.</text>
</comment>
<evidence type="ECO:0000256" key="4">
    <source>
        <dbReference type="ARBA" id="ARBA00022475"/>
    </source>
</evidence>
<reference evidence="9" key="1">
    <citation type="submission" date="2023-02" db="EMBL/GenBank/DDBJ databases">
        <title>Description and genomic characterization of Salipiger bruguierae sp. nov., isolated from the sediment of mangrove plant Bruguiera sexangula.</title>
        <authorList>
            <person name="Long M."/>
        </authorList>
    </citation>
    <scope>NUCLEOTIDE SEQUENCE</scope>
    <source>
        <strain evidence="9">H15</strain>
    </source>
</reference>
<evidence type="ECO:0000256" key="1">
    <source>
        <dbReference type="ARBA" id="ARBA00004651"/>
    </source>
</evidence>
<dbReference type="FunFam" id="1.10.3470.10:FF:000001">
    <property type="entry name" value="Vitamin B12 ABC transporter permease BtuC"/>
    <property type="match status" value="1"/>
</dbReference>
<dbReference type="EMBL" id="CP123385">
    <property type="protein sequence ID" value="XCC95461.1"/>
    <property type="molecule type" value="Genomic_DNA"/>
</dbReference>
<dbReference type="GO" id="GO:0033214">
    <property type="term" value="P:siderophore-iron import into cell"/>
    <property type="evidence" value="ECO:0007669"/>
    <property type="project" value="TreeGrafter"/>
</dbReference>
<evidence type="ECO:0000256" key="2">
    <source>
        <dbReference type="ARBA" id="ARBA00007935"/>
    </source>
</evidence>
<evidence type="ECO:0000256" key="6">
    <source>
        <dbReference type="ARBA" id="ARBA00022989"/>
    </source>
</evidence>
<evidence type="ECO:0000256" key="7">
    <source>
        <dbReference type="ARBA" id="ARBA00023136"/>
    </source>
</evidence>
<dbReference type="CDD" id="cd06550">
    <property type="entry name" value="TM_ABC_iron-siderophores_like"/>
    <property type="match status" value="1"/>
</dbReference>